<evidence type="ECO:0000313" key="1">
    <source>
        <dbReference type="EMBL" id="KAI4344968.1"/>
    </source>
</evidence>
<sequence length="482" mass="55507">MKMSATAVPRRAKWHYPPPPPTPKILHLPRRPRWRPTKAPARKPTSSDAMRDRAGKLETLFDQERAFARNVPIVLLDCNGESERRRERVEISENGNLGGLVLEEEKWRFQAEMLRAECNLLRREKEILVKKLERTRAKMERTLRSAVQALVSGRIKICEGKNVDKVLEEEIQELTEKLEKLQRRSEFRDLEGRRNGNLDRQVSVLRRRLEKIGGSSDEIYVREIQEIAEASIPIKKCSKVDDSIVSSGKLNVEILRMKMEGLSKGILLQRMEEECNSMLSTATSSSKRVELQDSSSSLRHLYQDKGCREGNVCSGHCKAIVRKILEQVRAEREQWSQMQEMLGQVKEEMEDLQASRDFWEDRALNSDFEIDSLHKAVQEWRERALASESKTNKLQAELSMLRGDLESLRKEQKAASPMSSDAQKELEKRVLVCCKKENSENENLKDGERRVHMHPTVGAIMASKRSPFRDIGNASSLIVVRR</sequence>
<accession>A0ACB9P963</accession>
<name>A0ACB9P963_BAUVA</name>
<reference evidence="1 2" key="1">
    <citation type="journal article" date="2022" name="DNA Res.">
        <title>Chromosomal-level genome assembly of the orchid tree Bauhinia variegata (Leguminosae; Cercidoideae) supports the allotetraploid origin hypothesis of Bauhinia.</title>
        <authorList>
            <person name="Zhong Y."/>
            <person name="Chen Y."/>
            <person name="Zheng D."/>
            <person name="Pang J."/>
            <person name="Liu Y."/>
            <person name="Luo S."/>
            <person name="Meng S."/>
            <person name="Qian L."/>
            <person name="Wei D."/>
            <person name="Dai S."/>
            <person name="Zhou R."/>
        </authorList>
    </citation>
    <scope>NUCLEOTIDE SEQUENCE [LARGE SCALE GENOMIC DNA]</scope>
    <source>
        <strain evidence="1">BV-YZ2020</strain>
    </source>
</reference>
<protein>
    <submittedName>
        <fullName evidence="1">Uncharacterized protein</fullName>
    </submittedName>
</protein>
<dbReference type="EMBL" id="CM039430">
    <property type="protein sequence ID" value="KAI4344968.1"/>
    <property type="molecule type" value="Genomic_DNA"/>
</dbReference>
<keyword evidence="2" id="KW-1185">Reference proteome</keyword>
<evidence type="ECO:0000313" key="2">
    <source>
        <dbReference type="Proteomes" id="UP000828941"/>
    </source>
</evidence>
<comment type="caution">
    <text evidence="1">The sequence shown here is derived from an EMBL/GenBank/DDBJ whole genome shotgun (WGS) entry which is preliminary data.</text>
</comment>
<gene>
    <name evidence="1" type="ORF">L6164_012140</name>
</gene>
<organism evidence="1 2">
    <name type="scientific">Bauhinia variegata</name>
    <name type="common">Purple orchid tree</name>
    <name type="synonym">Phanera variegata</name>
    <dbReference type="NCBI Taxonomy" id="167791"/>
    <lineage>
        <taxon>Eukaryota</taxon>
        <taxon>Viridiplantae</taxon>
        <taxon>Streptophyta</taxon>
        <taxon>Embryophyta</taxon>
        <taxon>Tracheophyta</taxon>
        <taxon>Spermatophyta</taxon>
        <taxon>Magnoliopsida</taxon>
        <taxon>eudicotyledons</taxon>
        <taxon>Gunneridae</taxon>
        <taxon>Pentapetalae</taxon>
        <taxon>rosids</taxon>
        <taxon>fabids</taxon>
        <taxon>Fabales</taxon>
        <taxon>Fabaceae</taxon>
        <taxon>Cercidoideae</taxon>
        <taxon>Cercideae</taxon>
        <taxon>Bauhiniinae</taxon>
        <taxon>Bauhinia</taxon>
    </lineage>
</organism>
<proteinExistence type="predicted"/>
<dbReference type="Proteomes" id="UP000828941">
    <property type="component" value="Chromosome 5"/>
</dbReference>